<reference evidence="2" key="1">
    <citation type="journal article" date="2023" name="Nat. Plants">
        <title>Single-cell RNA sequencing provides a high-resolution roadmap for understanding the multicellular compartmentation of specialized metabolism.</title>
        <authorList>
            <person name="Sun S."/>
            <person name="Shen X."/>
            <person name="Li Y."/>
            <person name="Li Y."/>
            <person name="Wang S."/>
            <person name="Li R."/>
            <person name="Zhang H."/>
            <person name="Shen G."/>
            <person name="Guo B."/>
            <person name="Wei J."/>
            <person name="Xu J."/>
            <person name="St-Pierre B."/>
            <person name="Chen S."/>
            <person name="Sun C."/>
        </authorList>
    </citation>
    <scope>NUCLEOTIDE SEQUENCE [LARGE SCALE GENOMIC DNA]</scope>
</reference>
<organism evidence="1 2">
    <name type="scientific">Catharanthus roseus</name>
    <name type="common">Madagascar periwinkle</name>
    <name type="synonym">Vinca rosea</name>
    <dbReference type="NCBI Taxonomy" id="4058"/>
    <lineage>
        <taxon>Eukaryota</taxon>
        <taxon>Viridiplantae</taxon>
        <taxon>Streptophyta</taxon>
        <taxon>Embryophyta</taxon>
        <taxon>Tracheophyta</taxon>
        <taxon>Spermatophyta</taxon>
        <taxon>Magnoliopsida</taxon>
        <taxon>eudicotyledons</taxon>
        <taxon>Gunneridae</taxon>
        <taxon>Pentapetalae</taxon>
        <taxon>asterids</taxon>
        <taxon>lamiids</taxon>
        <taxon>Gentianales</taxon>
        <taxon>Apocynaceae</taxon>
        <taxon>Rauvolfioideae</taxon>
        <taxon>Vinceae</taxon>
        <taxon>Catharanthinae</taxon>
        <taxon>Catharanthus</taxon>
    </lineage>
</organism>
<name>A0ACC0C8A0_CATRO</name>
<keyword evidence="2" id="KW-1185">Reference proteome</keyword>
<dbReference type="EMBL" id="CM044701">
    <property type="protein sequence ID" value="KAI5681184.1"/>
    <property type="molecule type" value="Genomic_DNA"/>
</dbReference>
<accession>A0ACC0C8A0</accession>
<sequence length="312" mass="35656">MSYEVPLVELEFLLESYLSHVSIYGDLCAISFAGGFFLVVTYASTCLSSHAFLEDSLLHSGSMFHPFGHDFGVMNKATIESIVFGFGLDGTLFDILHVNPLAFEKSNSIKEALEQIFKDFGIEHLYYQAPFKEWFSKLFILYANFQKESSAIILKHEFEDTMSIHLIFKEFFYKIVLNEESGPFLNFRNFKSTFLYLLWEIMNIETHQGHVFHLDGKTDVKSIKYIHSKYHDVVHANNKKYGMQCLVFDPGEKNTSTIDDSPDPIIAGRPLDGNSFVDNTLPHLGFEALVSSRFFLSNLGKSFASQCWVYEA</sequence>
<gene>
    <name evidence="1" type="ORF">M9H77_02411</name>
</gene>
<comment type="caution">
    <text evidence="1">The sequence shown here is derived from an EMBL/GenBank/DDBJ whole genome shotgun (WGS) entry which is preliminary data.</text>
</comment>
<dbReference type="Proteomes" id="UP001060085">
    <property type="component" value="Linkage Group LG01"/>
</dbReference>
<protein>
    <submittedName>
        <fullName evidence="1">Uncharacterized protein</fullName>
    </submittedName>
</protein>
<evidence type="ECO:0000313" key="2">
    <source>
        <dbReference type="Proteomes" id="UP001060085"/>
    </source>
</evidence>
<proteinExistence type="predicted"/>
<evidence type="ECO:0000313" key="1">
    <source>
        <dbReference type="EMBL" id="KAI5681184.1"/>
    </source>
</evidence>